<feature type="binding site" evidence="4">
    <location>
        <begin position="121"/>
        <end position="123"/>
    </location>
    <ligand>
        <name>NAD(+)</name>
        <dbReference type="ChEBI" id="CHEBI:57540"/>
    </ligand>
</feature>
<evidence type="ECO:0000313" key="8">
    <source>
        <dbReference type="EMBL" id="KRO14596.1"/>
    </source>
</evidence>
<dbReference type="STRING" id="942150.IV64_GL000996"/>
<keyword evidence="2 5" id="KW-0560">Oxidoreductase</keyword>
<evidence type="ECO:0000256" key="3">
    <source>
        <dbReference type="PIRSR" id="PIRSR000102-1"/>
    </source>
</evidence>
<evidence type="ECO:0000313" key="9">
    <source>
        <dbReference type="Proteomes" id="UP000051783"/>
    </source>
</evidence>
<comment type="similarity">
    <text evidence="1">Belongs to the LDH/MDH superfamily. LDH family.</text>
</comment>
<dbReference type="PIRSF" id="PIRSF000102">
    <property type="entry name" value="Lac_mal_DH"/>
    <property type="match status" value="1"/>
</dbReference>
<dbReference type="PANTHER" id="PTHR43128:SF31">
    <property type="entry name" value="L-LACTATE DEHYDROGENASE"/>
    <property type="match status" value="1"/>
</dbReference>
<feature type="binding site" evidence="4">
    <location>
        <begin position="9"/>
        <end position="14"/>
    </location>
    <ligand>
        <name>NAD(+)</name>
        <dbReference type="ChEBI" id="CHEBI:57540"/>
    </ligand>
</feature>
<dbReference type="InterPro" id="IPR015955">
    <property type="entry name" value="Lactate_DH/Glyco_Ohase_4_C"/>
</dbReference>
<evidence type="ECO:0000256" key="4">
    <source>
        <dbReference type="PIRSR" id="PIRSR000102-3"/>
    </source>
</evidence>
<dbReference type="PRINTS" id="PR00086">
    <property type="entry name" value="LLDHDRGNASE"/>
</dbReference>
<accession>A0A0R2MLK4</accession>
<dbReference type="GO" id="GO:0006089">
    <property type="term" value="P:lactate metabolic process"/>
    <property type="evidence" value="ECO:0007669"/>
    <property type="project" value="TreeGrafter"/>
</dbReference>
<name>A0A0R2MLK4_9LACO</name>
<dbReference type="EMBL" id="JQCL01000011">
    <property type="protein sequence ID" value="KRO14596.1"/>
    <property type="molecule type" value="Genomic_DNA"/>
</dbReference>
<dbReference type="InterPro" id="IPR001236">
    <property type="entry name" value="Lactate/malate_DH_N"/>
</dbReference>
<dbReference type="RefSeq" id="WP_057705302.1">
    <property type="nucleotide sequence ID" value="NZ_JQCL01000011.1"/>
</dbReference>
<dbReference type="GO" id="GO:0004459">
    <property type="term" value="F:L-lactate dehydrogenase (NAD+) activity"/>
    <property type="evidence" value="ECO:0007669"/>
    <property type="project" value="InterPro"/>
</dbReference>
<dbReference type="AlphaFoldDB" id="A0A0R2MLK4"/>
<dbReference type="Proteomes" id="UP000051783">
    <property type="component" value="Unassembled WGS sequence"/>
</dbReference>
<sequence length="308" mass="33289">MSRKLAVIGLGHVGDAAAHYIVANGFADDLVLIDPNEGKVVADAIDLQDAMPNLPFHTNITVNDYSALKDADVIISALGDIKLQDNPNNDRFAELPFTSAQVKDVAAKIKASGFNGIIVAITNPVDVITSIYQSVTGLPKKHVIGTGTLLDSARMKHAVADELHIDSRSVAGYNLGEHGNSQFTAWSTVRVLGHPISEVAKEKNLDLEKLDKQAREGGFKVFQGKKYTSFGVATAAVRLANTVLNNALTELPVSNFREEYGVYLSYPAIVGRDGIVEQIQLDLTEDELKKLQVSADYIKTKFAESLAK</sequence>
<keyword evidence="4" id="KW-0520">NAD</keyword>
<dbReference type="Pfam" id="PF02866">
    <property type="entry name" value="Ldh_1_C"/>
    <property type="match status" value="1"/>
</dbReference>
<dbReference type="SUPFAM" id="SSF56327">
    <property type="entry name" value="LDH C-terminal domain-like"/>
    <property type="match status" value="1"/>
</dbReference>
<feature type="binding site" evidence="4">
    <location>
        <position position="34"/>
    </location>
    <ligand>
        <name>NAD(+)</name>
        <dbReference type="ChEBI" id="CHEBI:57540"/>
    </ligand>
</feature>
<dbReference type="PATRIC" id="fig|942150.3.peg.1026"/>
<evidence type="ECO:0000259" key="7">
    <source>
        <dbReference type="Pfam" id="PF02866"/>
    </source>
</evidence>
<evidence type="ECO:0000259" key="6">
    <source>
        <dbReference type="Pfam" id="PF00056"/>
    </source>
</evidence>
<dbReference type="PROSITE" id="PS00064">
    <property type="entry name" value="L_LDH"/>
    <property type="match status" value="1"/>
</dbReference>
<dbReference type="OrthoDB" id="9802969at2"/>
<feature type="domain" description="Lactate/malate dehydrogenase N-terminal" evidence="6">
    <location>
        <begin position="4"/>
        <end position="145"/>
    </location>
</feature>
<keyword evidence="9" id="KW-1185">Reference proteome</keyword>
<dbReference type="InterPro" id="IPR001557">
    <property type="entry name" value="L-lactate/malate_DH"/>
</dbReference>
<feature type="domain" description="Lactate/malate dehydrogenase C-terminal" evidence="7">
    <location>
        <begin position="148"/>
        <end position="305"/>
    </location>
</feature>
<gene>
    <name evidence="8" type="ORF">IV64_GL000996</name>
</gene>
<feature type="active site" description="Proton acceptor" evidence="3">
    <location>
        <position position="178"/>
    </location>
</feature>
<evidence type="ECO:0000256" key="2">
    <source>
        <dbReference type="ARBA" id="ARBA00023002"/>
    </source>
</evidence>
<dbReference type="CDD" id="cd05291">
    <property type="entry name" value="HicDH_like"/>
    <property type="match status" value="1"/>
</dbReference>
<comment type="caution">
    <text evidence="8">The sequence shown here is derived from an EMBL/GenBank/DDBJ whole genome shotgun (WGS) entry which is preliminary data.</text>
</comment>
<evidence type="ECO:0000256" key="5">
    <source>
        <dbReference type="RuleBase" id="RU003369"/>
    </source>
</evidence>
<dbReference type="InterPro" id="IPR018177">
    <property type="entry name" value="L-lactate_DH_AS"/>
</dbReference>
<dbReference type="SUPFAM" id="SSF51735">
    <property type="entry name" value="NAD(P)-binding Rossmann-fold domains"/>
    <property type="match status" value="1"/>
</dbReference>
<evidence type="ECO:0000256" key="1">
    <source>
        <dbReference type="ARBA" id="ARBA00006054"/>
    </source>
</evidence>
<protein>
    <submittedName>
        <fullName evidence="8">L-2-hydroxyisocaproate dehydrogenase</fullName>
    </submittedName>
</protein>
<reference evidence="8 9" key="1">
    <citation type="journal article" date="2015" name="Genome Announc.">
        <title>Expanding the biotechnology potential of lactobacilli through comparative genomics of 213 strains and associated genera.</title>
        <authorList>
            <person name="Sun Z."/>
            <person name="Harris H.M."/>
            <person name="McCann A."/>
            <person name="Guo C."/>
            <person name="Argimon S."/>
            <person name="Zhang W."/>
            <person name="Yang X."/>
            <person name="Jeffery I.B."/>
            <person name="Cooney J.C."/>
            <person name="Kagawa T.F."/>
            <person name="Liu W."/>
            <person name="Song Y."/>
            <person name="Salvetti E."/>
            <person name="Wrobel A."/>
            <person name="Rasinkangas P."/>
            <person name="Parkhill J."/>
            <person name="Rea M.C."/>
            <person name="O'Sullivan O."/>
            <person name="Ritari J."/>
            <person name="Douillard F.P."/>
            <person name="Paul Ross R."/>
            <person name="Yang R."/>
            <person name="Briner A.E."/>
            <person name="Felis G.E."/>
            <person name="de Vos W.M."/>
            <person name="Barrangou R."/>
            <person name="Klaenhammer T.R."/>
            <person name="Caufield P.W."/>
            <person name="Cui Y."/>
            <person name="Zhang H."/>
            <person name="O'Toole P.W."/>
        </authorList>
    </citation>
    <scope>NUCLEOTIDE SEQUENCE [LARGE SCALE GENOMIC DNA]</scope>
    <source>
        <strain evidence="8 9">LMG 26013</strain>
    </source>
</reference>
<dbReference type="Gene3D" id="3.90.110.10">
    <property type="entry name" value="Lactate dehydrogenase/glycoside hydrolase, family 4, C-terminal"/>
    <property type="match status" value="1"/>
</dbReference>
<dbReference type="PANTHER" id="PTHR43128">
    <property type="entry name" value="L-2-HYDROXYCARBOXYLATE DEHYDROGENASE (NAD(P)(+))"/>
    <property type="match status" value="1"/>
</dbReference>
<dbReference type="Pfam" id="PF00056">
    <property type="entry name" value="Ldh_1_N"/>
    <property type="match status" value="1"/>
</dbReference>
<proteinExistence type="inferred from homology"/>
<dbReference type="InterPro" id="IPR022383">
    <property type="entry name" value="Lactate/malate_DH_C"/>
</dbReference>
<dbReference type="Gene3D" id="3.40.50.720">
    <property type="entry name" value="NAD(P)-binding Rossmann-like Domain"/>
    <property type="match status" value="1"/>
</dbReference>
<organism evidence="8 9">
    <name type="scientific">Lactiplantibacillus xiangfangensis</name>
    <dbReference type="NCBI Taxonomy" id="942150"/>
    <lineage>
        <taxon>Bacteria</taxon>
        <taxon>Bacillati</taxon>
        <taxon>Bacillota</taxon>
        <taxon>Bacilli</taxon>
        <taxon>Lactobacillales</taxon>
        <taxon>Lactobacillaceae</taxon>
        <taxon>Lactiplantibacillus</taxon>
    </lineage>
</organism>
<dbReference type="InterPro" id="IPR036291">
    <property type="entry name" value="NAD(P)-bd_dom_sf"/>
</dbReference>